<evidence type="ECO:0000256" key="1">
    <source>
        <dbReference type="ARBA" id="ARBA00001947"/>
    </source>
</evidence>
<comment type="similarity">
    <text evidence="2 7">Belongs to the peptidase M14 family.</text>
</comment>
<evidence type="ECO:0000256" key="8">
    <source>
        <dbReference type="SAM" id="MobiDB-lite"/>
    </source>
</evidence>
<evidence type="ECO:0000313" key="11">
    <source>
        <dbReference type="Proteomes" id="UP001431783"/>
    </source>
</evidence>
<evidence type="ECO:0000256" key="3">
    <source>
        <dbReference type="ARBA" id="ARBA00022670"/>
    </source>
</evidence>
<dbReference type="EMBL" id="JARQZJ010000091">
    <property type="protein sequence ID" value="KAK9883729.1"/>
    <property type="molecule type" value="Genomic_DNA"/>
</dbReference>
<dbReference type="GO" id="GO:0005615">
    <property type="term" value="C:extracellular space"/>
    <property type="evidence" value="ECO:0007669"/>
    <property type="project" value="TreeGrafter"/>
</dbReference>
<feature type="domain" description="Peptidase M14" evidence="9">
    <location>
        <begin position="49"/>
        <end position="317"/>
    </location>
</feature>
<reference evidence="10 11" key="1">
    <citation type="submission" date="2023-03" db="EMBL/GenBank/DDBJ databases">
        <title>Genome insight into feeding habits of ladybird beetles.</title>
        <authorList>
            <person name="Li H.-S."/>
            <person name="Huang Y.-H."/>
            <person name="Pang H."/>
        </authorList>
    </citation>
    <scope>NUCLEOTIDE SEQUENCE [LARGE SCALE GENOMIC DNA]</scope>
    <source>
        <strain evidence="10">SYSU_2023b</strain>
        <tissue evidence="10">Whole body</tissue>
    </source>
</reference>
<dbReference type="SUPFAM" id="SSF53187">
    <property type="entry name" value="Zn-dependent exopeptidases"/>
    <property type="match status" value="1"/>
</dbReference>
<keyword evidence="6" id="KW-0482">Metalloprotease</keyword>
<dbReference type="InterPro" id="IPR000834">
    <property type="entry name" value="Peptidase_M14"/>
</dbReference>
<feature type="region of interest" description="Disordered" evidence="8">
    <location>
        <begin position="1"/>
        <end position="20"/>
    </location>
</feature>
<dbReference type="GO" id="GO:0006508">
    <property type="term" value="P:proteolysis"/>
    <property type="evidence" value="ECO:0007669"/>
    <property type="project" value="UniProtKB-KW"/>
</dbReference>
<evidence type="ECO:0000256" key="4">
    <source>
        <dbReference type="ARBA" id="ARBA00022801"/>
    </source>
</evidence>
<evidence type="ECO:0000259" key="9">
    <source>
        <dbReference type="PROSITE" id="PS52035"/>
    </source>
</evidence>
<keyword evidence="5" id="KW-0862">Zinc</keyword>
<evidence type="ECO:0000313" key="10">
    <source>
        <dbReference type="EMBL" id="KAK9883729.1"/>
    </source>
</evidence>
<keyword evidence="4" id="KW-0378">Hydrolase</keyword>
<sequence length="341" mass="39365">MSTTSGYDDSPTEASDKNSTVELKKNDDEIIVITQSKVVARRYELWHEKFLSYDEILDYLIKLQKMYDHKFSVERLGFSREHRPICLVKVNSKAIKRSPMSIMVEAGANGREKMSVSSALYLIDYLVKNEITLLADYLIIPCLNPDAYEKCHKTNRLLKGDQKYMDLTKCFPKHKATEHTQNGLNKLKNSAEGNPNCLLLTRALEKHAMSVKLFISLQASEDSLTYPLDHYFKEVYEFALAGKKSMDCKNLDVKPIVPNVSEENGTSVEHVIRNYHRFIKFAYIMNVHNKTFNPSEKFILTKGDQILCGILTLSKRVFRYHFKRRPGYVINSVVKMLDNEK</sequence>
<keyword evidence="3" id="KW-0645">Protease</keyword>
<evidence type="ECO:0000256" key="2">
    <source>
        <dbReference type="ARBA" id="ARBA00005988"/>
    </source>
</evidence>
<dbReference type="SMART" id="SM00631">
    <property type="entry name" value="Zn_pept"/>
    <property type="match status" value="1"/>
</dbReference>
<protein>
    <recommendedName>
        <fullName evidence="9">Peptidase M14 domain-containing protein</fullName>
    </recommendedName>
</protein>
<dbReference type="Gene3D" id="3.40.630.10">
    <property type="entry name" value="Zn peptidases"/>
    <property type="match status" value="1"/>
</dbReference>
<organism evidence="10 11">
    <name type="scientific">Henosepilachna vigintioctopunctata</name>
    <dbReference type="NCBI Taxonomy" id="420089"/>
    <lineage>
        <taxon>Eukaryota</taxon>
        <taxon>Metazoa</taxon>
        <taxon>Ecdysozoa</taxon>
        <taxon>Arthropoda</taxon>
        <taxon>Hexapoda</taxon>
        <taxon>Insecta</taxon>
        <taxon>Pterygota</taxon>
        <taxon>Neoptera</taxon>
        <taxon>Endopterygota</taxon>
        <taxon>Coleoptera</taxon>
        <taxon>Polyphaga</taxon>
        <taxon>Cucujiformia</taxon>
        <taxon>Coccinelloidea</taxon>
        <taxon>Coccinellidae</taxon>
        <taxon>Epilachninae</taxon>
        <taxon>Epilachnini</taxon>
        <taxon>Henosepilachna</taxon>
    </lineage>
</organism>
<evidence type="ECO:0000256" key="7">
    <source>
        <dbReference type="PROSITE-ProRule" id="PRU01379"/>
    </source>
</evidence>
<comment type="caution">
    <text evidence="7">Lacks conserved residue(s) required for the propagation of feature annotation.</text>
</comment>
<comment type="cofactor">
    <cofactor evidence="1">
        <name>Zn(2+)</name>
        <dbReference type="ChEBI" id="CHEBI:29105"/>
    </cofactor>
</comment>
<dbReference type="AlphaFoldDB" id="A0AAW1UKY7"/>
<dbReference type="GO" id="GO:0008270">
    <property type="term" value="F:zinc ion binding"/>
    <property type="evidence" value="ECO:0007669"/>
    <property type="project" value="InterPro"/>
</dbReference>
<dbReference type="PROSITE" id="PS52035">
    <property type="entry name" value="PEPTIDASE_M14"/>
    <property type="match status" value="1"/>
</dbReference>
<name>A0AAW1UKY7_9CUCU</name>
<dbReference type="PANTHER" id="PTHR11705">
    <property type="entry name" value="PROTEASE FAMILY M14 CARBOXYPEPTIDASE A,B"/>
    <property type="match status" value="1"/>
</dbReference>
<accession>A0AAW1UKY7</accession>
<gene>
    <name evidence="10" type="ORF">WA026_001917</name>
</gene>
<evidence type="ECO:0000256" key="5">
    <source>
        <dbReference type="ARBA" id="ARBA00022833"/>
    </source>
</evidence>
<proteinExistence type="inferred from homology"/>
<dbReference type="Proteomes" id="UP001431783">
    <property type="component" value="Unassembled WGS sequence"/>
</dbReference>
<keyword evidence="11" id="KW-1185">Reference proteome</keyword>
<dbReference type="PANTHER" id="PTHR11705:SF143">
    <property type="entry name" value="SLL0236 PROTEIN"/>
    <property type="match status" value="1"/>
</dbReference>
<dbReference type="GO" id="GO:0004181">
    <property type="term" value="F:metallocarboxypeptidase activity"/>
    <property type="evidence" value="ECO:0007669"/>
    <property type="project" value="InterPro"/>
</dbReference>
<comment type="caution">
    <text evidence="10">The sequence shown here is derived from an EMBL/GenBank/DDBJ whole genome shotgun (WGS) entry which is preliminary data.</text>
</comment>
<evidence type="ECO:0000256" key="6">
    <source>
        <dbReference type="ARBA" id="ARBA00023049"/>
    </source>
</evidence>
<dbReference type="Pfam" id="PF00246">
    <property type="entry name" value="Peptidase_M14"/>
    <property type="match status" value="1"/>
</dbReference>